<keyword evidence="2" id="KW-1185">Reference proteome</keyword>
<dbReference type="EMBL" id="WTPW01000222">
    <property type="protein sequence ID" value="KAF0533312.1"/>
    <property type="molecule type" value="Genomic_DNA"/>
</dbReference>
<dbReference type="AlphaFoldDB" id="A0A8H4AU91"/>
<proteinExistence type="predicted"/>
<sequence>MKLQVYLFSKENSLLFQKKKKHTEDPMDEEFSEELDDLVGENSVSLEVENLINLPFKLDLNKSSSSIEEIVHGNKNFDIDDLL</sequence>
<name>A0A8H4AU91_GIGMA</name>
<evidence type="ECO:0000313" key="1">
    <source>
        <dbReference type="EMBL" id="KAF0533312.1"/>
    </source>
</evidence>
<dbReference type="OrthoDB" id="2406411at2759"/>
<protein>
    <submittedName>
        <fullName evidence="1">Uncharacterized protein</fullName>
    </submittedName>
</protein>
<gene>
    <name evidence="1" type="ORF">F8M41_010677</name>
</gene>
<comment type="caution">
    <text evidence="1">The sequence shown here is derived from an EMBL/GenBank/DDBJ whole genome shotgun (WGS) entry which is preliminary data.</text>
</comment>
<accession>A0A8H4AU91</accession>
<dbReference type="Proteomes" id="UP000439903">
    <property type="component" value="Unassembled WGS sequence"/>
</dbReference>
<evidence type="ECO:0000313" key="2">
    <source>
        <dbReference type="Proteomes" id="UP000439903"/>
    </source>
</evidence>
<reference evidence="1 2" key="1">
    <citation type="journal article" date="2019" name="Environ. Microbiol.">
        <title>At the nexus of three kingdoms: the genome of the mycorrhizal fungus Gigaspora margarita provides insights into plant, endobacterial and fungal interactions.</title>
        <authorList>
            <person name="Venice F."/>
            <person name="Ghignone S."/>
            <person name="Salvioli di Fossalunga A."/>
            <person name="Amselem J."/>
            <person name="Novero M."/>
            <person name="Xianan X."/>
            <person name="Sedzielewska Toro K."/>
            <person name="Morin E."/>
            <person name="Lipzen A."/>
            <person name="Grigoriev I.V."/>
            <person name="Henrissat B."/>
            <person name="Martin F.M."/>
            <person name="Bonfante P."/>
        </authorList>
    </citation>
    <scope>NUCLEOTIDE SEQUENCE [LARGE SCALE GENOMIC DNA]</scope>
    <source>
        <strain evidence="1 2">BEG34</strain>
    </source>
</reference>
<organism evidence="1 2">
    <name type="scientific">Gigaspora margarita</name>
    <dbReference type="NCBI Taxonomy" id="4874"/>
    <lineage>
        <taxon>Eukaryota</taxon>
        <taxon>Fungi</taxon>
        <taxon>Fungi incertae sedis</taxon>
        <taxon>Mucoromycota</taxon>
        <taxon>Glomeromycotina</taxon>
        <taxon>Glomeromycetes</taxon>
        <taxon>Diversisporales</taxon>
        <taxon>Gigasporaceae</taxon>
        <taxon>Gigaspora</taxon>
    </lineage>
</organism>